<accession>A0A2Y9DS12</accession>
<protein>
    <submittedName>
        <fullName evidence="5">Retinol dehydrogenase 16-like</fullName>
    </submittedName>
</protein>
<dbReference type="Pfam" id="PF00106">
    <property type="entry name" value="adh_short"/>
    <property type="match status" value="1"/>
</dbReference>
<evidence type="ECO:0000256" key="3">
    <source>
        <dbReference type="RuleBase" id="RU000363"/>
    </source>
</evidence>
<dbReference type="GeneID" id="101356887"/>
<dbReference type="GO" id="GO:0016491">
    <property type="term" value="F:oxidoreductase activity"/>
    <property type="evidence" value="ECO:0007669"/>
    <property type="project" value="UniProtKB-KW"/>
</dbReference>
<sequence length="318" mass="36088">MWLYLVGLVSLYYLLRWYRERQVVSHLRDKYVFITGCDSGFGNLLARQLDLRGLRVLASCLTEQGAEQLRGQTSDRLETVILDVTQTESIAAATHWVKERVGDRGLWGLVNNAEIFLPWAPNEWLTKQNFVNILDVNLLGMIEVTLSLLALVRKARGRVVNVSSVFGRVSLCGGGYCISKYGVEAFSDSLRREISSFGVKVAIIESGYLKTGMANKEMVLQNLQELWDQASQDVKEAYGKKFLDSYMKMIETMGKIYSSNLSLVTDCMEHALTACHPRTRYSPGWDAKLFYLPMSYMPTALVDAVDYYLLFPRPEQAR</sequence>
<dbReference type="InParanoid" id="A0A2Y9DS12"/>
<dbReference type="KEGG" id="tmu:101356887"/>
<dbReference type="PRINTS" id="PR00081">
    <property type="entry name" value="GDHRDH"/>
</dbReference>
<dbReference type="RefSeq" id="XP_004380096.1">
    <property type="nucleotide sequence ID" value="XM_004380039.1"/>
</dbReference>
<gene>
    <name evidence="5" type="primary">LOC101356887</name>
</gene>
<dbReference type="PROSITE" id="PS00061">
    <property type="entry name" value="ADH_SHORT"/>
    <property type="match status" value="1"/>
</dbReference>
<reference evidence="5" key="1">
    <citation type="submission" date="2025-08" db="UniProtKB">
        <authorList>
            <consortium name="RefSeq"/>
        </authorList>
    </citation>
    <scope>IDENTIFICATION</scope>
</reference>
<dbReference type="InterPro" id="IPR036291">
    <property type="entry name" value="NAD(P)-bd_dom_sf"/>
</dbReference>
<keyword evidence="2" id="KW-0560">Oxidoreductase</keyword>
<dbReference type="FunCoup" id="A0A2Y9DS12">
    <property type="interactions" value="91"/>
</dbReference>
<evidence type="ECO:0000313" key="5">
    <source>
        <dbReference type="RefSeq" id="XP_004380096.1"/>
    </source>
</evidence>
<dbReference type="PRINTS" id="PR00080">
    <property type="entry name" value="SDRFAMILY"/>
</dbReference>
<dbReference type="SUPFAM" id="SSF51735">
    <property type="entry name" value="NAD(P)-binding Rossmann-fold domains"/>
    <property type="match status" value="1"/>
</dbReference>
<name>A0A2Y9DS12_TRIMA</name>
<dbReference type="Proteomes" id="UP000248480">
    <property type="component" value="Unplaced"/>
</dbReference>
<proteinExistence type="inferred from homology"/>
<dbReference type="Gene3D" id="3.40.50.720">
    <property type="entry name" value="NAD(P)-binding Rossmann-like Domain"/>
    <property type="match status" value="1"/>
</dbReference>
<dbReference type="PANTHER" id="PTHR43313:SF11">
    <property type="entry name" value="RETINOL DEHYDROGENASE 16"/>
    <property type="match status" value="1"/>
</dbReference>
<evidence type="ECO:0000313" key="4">
    <source>
        <dbReference type="Proteomes" id="UP000248480"/>
    </source>
</evidence>
<keyword evidence="4" id="KW-1185">Reference proteome</keyword>
<organism evidence="4 5">
    <name type="scientific">Trichechus manatus latirostris</name>
    <name type="common">Florida manatee</name>
    <dbReference type="NCBI Taxonomy" id="127582"/>
    <lineage>
        <taxon>Eukaryota</taxon>
        <taxon>Metazoa</taxon>
        <taxon>Chordata</taxon>
        <taxon>Craniata</taxon>
        <taxon>Vertebrata</taxon>
        <taxon>Euteleostomi</taxon>
        <taxon>Mammalia</taxon>
        <taxon>Eutheria</taxon>
        <taxon>Afrotheria</taxon>
        <taxon>Sirenia</taxon>
        <taxon>Trichechidae</taxon>
        <taxon>Trichechus</taxon>
    </lineage>
</organism>
<dbReference type="PANTHER" id="PTHR43313">
    <property type="entry name" value="SHORT-CHAIN DEHYDROGENASE/REDUCTASE FAMILY 9C"/>
    <property type="match status" value="1"/>
</dbReference>
<dbReference type="FunFam" id="3.40.50.720:FF:000074">
    <property type="entry name" value="Retinol dehydrogenase type 1"/>
    <property type="match status" value="1"/>
</dbReference>
<evidence type="ECO:0000256" key="1">
    <source>
        <dbReference type="ARBA" id="ARBA00006484"/>
    </source>
</evidence>
<dbReference type="InterPro" id="IPR002347">
    <property type="entry name" value="SDR_fam"/>
</dbReference>
<dbReference type="AlphaFoldDB" id="A0A2Y9DS12"/>
<dbReference type="STRING" id="127582.A0A2Y9DS12"/>
<dbReference type="InterPro" id="IPR020904">
    <property type="entry name" value="Sc_DH/Rdtase_CS"/>
</dbReference>
<evidence type="ECO:0000256" key="2">
    <source>
        <dbReference type="ARBA" id="ARBA00023002"/>
    </source>
</evidence>
<dbReference type="OrthoDB" id="5296at2759"/>
<dbReference type="GO" id="GO:0008202">
    <property type="term" value="P:steroid metabolic process"/>
    <property type="evidence" value="ECO:0007669"/>
    <property type="project" value="TreeGrafter"/>
</dbReference>
<comment type="similarity">
    <text evidence="1 3">Belongs to the short-chain dehydrogenases/reductases (SDR) family.</text>
</comment>